<dbReference type="AlphaFoldDB" id="A0A226DWY1"/>
<keyword evidence="2" id="KW-1185">Reference proteome</keyword>
<evidence type="ECO:0000313" key="1">
    <source>
        <dbReference type="EMBL" id="OXA49227.1"/>
    </source>
</evidence>
<dbReference type="Proteomes" id="UP000198287">
    <property type="component" value="Unassembled WGS sequence"/>
</dbReference>
<sequence>MSYLAFQGFLSVQRTPRDSFSQPAFKKAGIKIDSTSGTYELDAEAVRIVTNAESSILTSRTVIGTITSAGPSDLRMPVLLSLDNFTFHGGVELSDQLYFFHCLTTPCSFNGLINILSDLDFSILEIKVSSSHPMSQKIILVRGLSKTSAILGKEYFASLNGINMLTGVAFDE</sequence>
<accession>A0A226DWY1</accession>
<reference evidence="1 2" key="1">
    <citation type="submission" date="2015-12" db="EMBL/GenBank/DDBJ databases">
        <title>The genome of Folsomia candida.</title>
        <authorList>
            <person name="Faddeeva A."/>
            <person name="Derks M.F."/>
            <person name="Anvar Y."/>
            <person name="Smit S."/>
            <person name="Van Straalen N."/>
            <person name="Roelofs D."/>
        </authorList>
    </citation>
    <scope>NUCLEOTIDE SEQUENCE [LARGE SCALE GENOMIC DNA]</scope>
    <source>
        <strain evidence="1 2">VU population</strain>
        <tissue evidence="1">Whole body</tissue>
    </source>
</reference>
<organism evidence="1 2">
    <name type="scientific">Folsomia candida</name>
    <name type="common">Springtail</name>
    <dbReference type="NCBI Taxonomy" id="158441"/>
    <lineage>
        <taxon>Eukaryota</taxon>
        <taxon>Metazoa</taxon>
        <taxon>Ecdysozoa</taxon>
        <taxon>Arthropoda</taxon>
        <taxon>Hexapoda</taxon>
        <taxon>Collembola</taxon>
        <taxon>Entomobryomorpha</taxon>
        <taxon>Isotomoidea</taxon>
        <taxon>Isotomidae</taxon>
        <taxon>Proisotominae</taxon>
        <taxon>Folsomia</taxon>
    </lineage>
</organism>
<protein>
    <submittedName>
        <fullName evidence="1">Uncharacterized protein</fullName>
    </submittedName>
</protein>
<proteinExistence type="predicted"/>
<dbReference type="EMBL" id="LNIX01000010">
    <property type="protein sequence ID" value="OXA49227.1"/>
    <property type="molecule type" value="Genomic_DNA"/>
</dbReference>
<name>A0A226DWY1_FOLCA</name>
<comment type="caution">
    <text evidence="1">The sequence shown here is derived from an EMBL/GenBank/DDBJ whole genome shotgun (WGS) entry which is preliminary data.</text>
</comment>
<evidence type="ECO:0000313" key="2">
    <source>
        <dbReference type="Proteomes" id="UP000198287"/>
    </source>
</evidence>
<gene>
    <name evidence="1" type="ORF">Fcan01_16023</name>
</gene>